<keyword evidence="2" id="KW-1185">Reference proteome</keyword>
<protein>
    <submittedName>
        <fullName evidence="1 3">Uncharacterized protein</fullName>
    </submittedName>
</protein>
<organism evidence="1">
    <name type="scientific">Eremomyces bilateralis CBS 781.70</name>
    <dbReference type="NCBI Taxonomy" id="1392243"/>
    <lineage>
        <taxon>Eukaryota</taxon>
        <taxon>Fungi</taxon>
        <taxon>Dikarya</taxon>
        <taxon>Ascomycota</taxon>
        <taxon>Pezizomycotina</taxon>
        <taxon>Dothideomycetes</taxon>
        <taxon>Dothideomycetes incertae sedis</taxon>
        <taxon>Eremomycetales</taxon>
        <taxon>Eremomycetaceae</taxon>
        <taxon>Eremomyces</taxon>
    </lineage>
</organism>
<accession>A0A6G1G6S1</accession>
<evidence type="ECO:0000313" key="3">
    <source>
        <dbReference type="RefSeq" id="XP_033535355.1"/>
    </source>
</evidence>
<reference evidence="1 3" key="1">
    <citation type="submission" date="2020-01" db="EMBL/GenBank/DDBJ databases">
        <authorList>
            <consortium name="DOE Joint Genome Institute"/>
            <person name="Haridas S."/>
            <person name="Albert R."/>
            <person name="Binder M."/>
            <person name="Bloem J."/>
            <person name="Labutti K."/>
            <person name="Salamov A."/>
            <person name="Andreopoulos B."/>
            <person name="Baker S.E."/>
            <person name="Barry K."/>
            <person name="Bills G."/>
            <person name="Bluhm B.H."/>
            <person name="Cannon C."/>
            <person name="Castanera R."/>
            <person name="Culley D.E."/>
            <person name="Daum C."/>
            <person name="Ezra D."/>
            <person name="Gonzalez J.B."/>
            <person name="Henrissat B."/>
            <person name="Kuo A."/>
            <person name="Liang C."/>
            <person name="Lipzen A."/>
            <person name="Lutzoni F."/>
            <person name="Magnuson J."/>
            <person name="Mondo S."/>
            <person name="Nolan M."/>
            <person name="Ohm R."/>
            <person name="Pangilinan J."/>
            <person name="Park H.-J."/>
            <person name="Ramirez L."/>
            <person name="Alfaro M."/>
            <person name="Sun H."/>
            <person name="Tritt A."/>
            <person name="Yoshinaga Y."/>
            <person name="Zwiers L.-H."/>
            <person name="Turgeon B.G."/>
            <person name="Goodwin S.B."/>
            <person name="Spatafora J.W."/>
            <person name="Crous P.W."/>
            <person name="Grigoriev I.V."/>
        </authorList>
    </citation>
    <scope>NUCLEOTIDE SEQUENCE</scope>
    <source>
        <strain evidence="1 3">CBS 781.70</strain>
    </source>
</reference>
<sequence>MSRFLNKSRVHGTKEMRIHILGHSPHPEVLHIVKTTCFKKGLSYITTTPSHPRYLRCCRCSRQKSTRMETRFIGAGGIDSRDSTSADQGDIEELRIAVRGFRVHFEEGGDGFRFVGRTSAMKLGERREMLVWEVGRVSLEICGLQRCGLQRYNRWRIVNSDVYSAHG</sequence>
<evidence type="ECO:0000313" key="1">
    <source>
        <dbReference type="EMBL" id="KAF1813724.1"/>
    </source>
</evidence>
<evidence type="ECO:0000313" key="2">
    <source>
        <dbReference type="Proteomes" id="UP000504638"/>
    </source>
</evidence>
<dbReference type="Proteomes" id="UP000504638">
    <property type="component" value="Unplaced"/>
</dbReference>
<dbReference type="GeneID" id="54415575"/>
<proteinExistence type="predicted"/>
<dbReference type="EMBL" id="ML975154">
    <property type="protein sequence ID" value="KAF1813724.1"/>
    <property type="molecule type" value="Genomic_DNA"/>
</dbReference>
<reference evidence="3" key="3">
    <citation type="submission" date="2025-04" db="UniProtKB">
        <authorList>
            <consortium name="RefSeq"/>
        </authorList>
    </citation>
    <scope>IDENTIFICATION</scope>
    <source>
        <strain evidence="3">CBS 781.70</strain>
    </source>
</reference>
<dbReference type="AlphaFoldDB" id="A0A6G1G6S1"/>
<dbReference type="RefSeq" id="XP_033535355.1">
    <property type="nucleotide sequence ID" value="XM_033675005.1"/>
</dbReference>
<name>A0A6G1G6S1_9PEZI</name>
<gene>
    <name evidence="1 3" type="ORF">P152DRAFT_289732</name>
</gene>
<reference evidence="3" key="2">
    <citation type="submission" date="2020-04" db="EMBL/GenBank/DDBJ databases">
        <authorList>
            <consortium name="NCBI Genome Project"/>
        </authorList>
    </citation>
    <scope>NUCLEOTIDE SEQUENCE</scope>
    <source>
        <strain evidence="3">CBS 781.70</strain>
    </source>
</reference>